<evidence type="ECO:0000313" key="2">
    <source>
        <dbReference type="Proteomes" id="UP001199642"/>
    </source>
</evidence>
<dbReference type="SUPFAM" id="SSF49899">
    <property type="entry name" value="Concanavalin A-like lectins/glucanases"/>
    <property type="match status" value="1"/>
</dbReference>
<proteinExistence type="predicted"/>
<gene>
    <name evidence="1" type="ORF">K8F61_13930</name>
</gene>
<dbReference type="Proteomes" id="UP001199642">
    <property type="component" value="Chromosome"/>
</dbReference>
<dbReference type="InterPro" id="IPR009784">
    <property type="entry name" value="DUF1349"/>
</dbReference>
<name>A0ABY3RPU6_9MICO</name>
<dbReference type="EMBL" id="CP082781">
    <property type="protein sequence ID" value="UGS25752.1"/>
    <property type="molecule type" value="Genomic_DNA"/>
</dbReference>
<dbReference type="Gene3D" id="2.60.120.200">
    <property type="match status" value="1"/>
</dbReference>
<protein>
    <submittedName>
        <fullName evidence="1">DUF1349 domain-containing protein</fullName>
    </submittedName>
</protein>
<keyword evidence="2" id="KW-1185">Reference proteome</keyword>
<reference evidence="1 2" key="1">
    <citation type="submission" date="2023-01" db="EMBL/GenBank/DDBJ databases">
        <title>Characterization of estradiol degrading bacteria Microbacterium sp. MZT7 and reveal degrading genes through genome analysis.</title>
        <authorList>
            <person name="Hao P."/>
            <person name="Gao Y."/>
        </authorList>
    </citation>
    <scope>NUCLEOTIDE SEQUENCE [LARGE SCALE GENOMIC DNA]</scope>
    <source>
        <strain evidence="1 2">MZT7</strain>
    </source>
</reference>
<dbReference type="RefSeq" id="WP_231819542.1">
    <property type="nucleotide sequence ID" value="NZ_CP082781.1"/>
</dbReference>
<dbReference type="PANTHER" id="PTHR35332:SF2">
    <property type="entry name" value="REGULATION OF ENOLASE PROTEIN 1"/>
    <property type="match status" value="1"/>
</dbReference>
<evidence type="ECO:0000313" key="1">
    <source>
        <dbReference type="EMBL" id="UGS25752.1"/>
    </source>
</evidence>
<dbReference type="InterPro" id="IPR013320">
    <property type="entry name" value="ConA-like_dom_sf"/>
</dbReference>
<dbReference type="Pfam" id="PF07081">
    <property type="entry name" value="DUF1349"/>
    <property type="match status" value="1"/>
</dbReference>
<accession>A0ABY3RPU6</accession>
<sequence length="195" mass="20864">MSDVVWSEGRWTHPPVHVRAGSDGAGIEVTAAEGSDAWRLTSYGFVHDSEHALVAPFADRSAMEVEFTAAFSAQFDQAGIFVRVSAERWIKAGVEFADGAAQLGAVVTDGRSDWSLAPVPEWTGRRVLVRVSRDGDAITVRAAVVGEPTRLVRVVPFAADLVAEAGPFVCAPTRSGLVVPLHAWRRTPPDAALHP</sequence>
<organism evidence="1 2">
    <name type="scientific">Microbacterium resistens</name>
    <dbReference type="NCBI Taxonomy" id="156977"/>
    <lineage>
        <taxon>Bacteria</taxon>
        <taxon>Bacillati</taxon>
        <taxon>Actinomycetota</taxon>
        <taxon>Actinomycetes</taxon>
        <taxon>Micrococcales</taxon>
        <taxon>Microbacteriaceae</taxon>
        <taxon>Microbacterium</taxon>
    </lineage>
</organism>
<dbReference type="PANTHER" id="PTHR35332">
    <property type="entry name" value="REGULATION OF ENOLASE PROTEIN 1"/>
    <property type="match status" value="1"/>
</dbReference>